<feature type="region of interest" description="Disordered" evidence="8">
    <location>
        <begin position="47"/>
        <end position="77"/>
    </location>
</feature>
<evidence type="ECO:0000256" key="5">
    <source>
        <dbReference type="ARBA" id="ARBA00022949"/>
    </source>
</evidence>
<dbReference type="PANTHER" id="PTHR14399:SF5">
    <property type="entry name" value="CELL JUNCTION PROTEIN VAB-9"/>
    <property type="match status" value="1"/>
</dbReference>
<feature type="compositionally biased region" description="Basic residues" evidence="8">
    <location>
        <begin position="446"/>
        <end position="460"/>
    </location>
</feature>
<evidence type="ECO:0000256" key="9">
    <source>
        <dbReference type="SAM" id="Phobius"/>
    </source>
</evidence>
<dbReference type="Gene3D" id="1.20.140.150">
    <property type="match status" value="1"/>
</dbReference>
<feature type="transmembrane region" description="Helical" evidence="9">
    <location>
        <begin position="249"/>
        <end position="272"/>
    </location>
</feature>
<feature type="region of interest" description="Disordered" evidence="8">
    <location>
        <begin position="446"/>
        <end position="468"/>
    </location>
</feature>
<dbReference type="InterPro" id="IPR015664">
    <property type="entry name" value="P53_induced"/>
</dbReference>
<evidence type="ECO:0000256" key="4">
    <source>
        <dbReference type="ARBA" id="ARBA00022692"/>
    </source>
</evidence>
<keyword evidence="6 9" id="KW-1133">Transmembrane helix</keyword>
<dbReference type="InterPro" id="IPR004031">
    <property type="entry name" value="PMP22/EMP/MP20/Claudin"/>
</dbReference>
<dbReference type="FunFam" id="1.20.140.150:FF:000028">
    <property type="entry name" value="Uncharacterized protein, isoform A"/>
    <property type="match status" value="1"/>
</dbReference>
<proteinExistence type="inferred from homology"/>
<comment type="similarity">
    <text evidence="3">Belongs to the TMEM47 family.</text>
</comment>
<keyword evidence="4 9" id="KW-0812">Transmembrane</keyword>
<protein>
    <submittedName>
        <fullName evidence="11">Uncharacterized protein LOC113797377 isoform X1</fullName>
    </submittedName>
</protein>
<feature type="compositionally biased region" description="Low complexity" evidence="8">
    <location>
        <begin position="65"/>
        <end position="77"/>
    </location>
</feature>
<dbReference type="GO" id="GO:0016020">
    <property type="term" value="C:membrane"/>
    <property type="evidence" value="ECO:0007669"/>
    <property type="project" value="UniProtKB-SubCell"/>
</dbReference>
<dbReference type="Proteomes" id="UP000515146">
    <property type="component" value="Unplaced"/>
</dbReference>
<feature type="transmembrane region" description="Helical" evidence="9">
    <location>
        <begin position="396"/>
        <end position="417"/>
    </location>
</feature>
<keyword evidence="10" id="KW-1185">Reference proteome</keyword>
<dbReference type="InParanoid" id="A0A6P6YF76"/>
<dbReference type="RefSeq" id="XP_027203541.1">
    <property type="nucleotide sequence ID" value="XM_027347740.1"/>
</dbReference>
<dbReference type="KEGG" id="dpte:113797377"/>
<evidence type="ECO:0000256" key="6">
    <source>
        <dbReference type="ARBA" id="ARBA00022989"/>
    </source>
</evidence>
<evidence type="ECO:0000256" key="8">
    <source>
        <dbReference type="SAM" id="MobiDB-lite"/>
    </source>
</evidence>
<dbReference type="AlphaFoldDB" id="A0A6P6YF76"/>
<evidence type="ECO:0000256" key="1">
    <source>
        <dbReference type="ARBA" id="ARBA00004141"/>
    </source>
</evidence>
<dbReference type="GO" id="GO:0098609">
    <property type="term" value="P:cell-cell adhesion"/>
    <property type="evidence" value="ECO:0007669"/>
    <property type="project" value="TreeGrafter"/>
</dbReference>
<evidence type="ECO:0000313" key="11">
    <source>
        <dbReference type="RefSeq" id="XP_027203541.1"/>
    </source>
</evidence>
<dbReference type="OrthoDB" id="8655982at2759"/>
<accession>A0A6P6YF76</accession>
<keyword evidence="5" id="KW-0965">Cell junction</keyword>
<organism evidence="10 11">
    <name type="scientific">Dermatophagoides pteronyssinus</name>
    <name type="common">European house dust mite</name>
    <dbReference type="NCBI Taxonomy" id="6956"/>
    <lineage>
        <taxon>Eukaryota</taxon>
        <taxon>Metazoa</taxon>
        <taxon>Ecdysozoa</taxon>
        <taxon>Arthropoda</taxon>
        <taxon>Chelicerata</taxon>
        <taxon>Arachnida</taxon>
        <taxon>Acari</taxon>
        <taxon>Acariformes</taxon>
        <taxon>Sarcoptiformes</taxon>
        <taxon>Astigmata</taxon>
        <taxon>Psoroptidia</taxon>
        <taxon>Analgoidea</taxon>
        <taxon>Pyroglyphidae</taxon>
        <taxon>Dermatophagoidinae</taxon>
        <taxon>Dermatophagoides</taxon>
    </lineage>
</organism>
<feature type="transmembrane region" description="Helical" evidence="9">
    <location>
        <begin position="352"/>
        <end position="376"/>
    </location>
</feature>
<evidence type="ECO:0000256" key="3">
    <source>
        <dbReference type="ARBA" id="ARBA00008691"/>
    </source>
</evidence>
<dbReference type="Pfam" id="PF00822">
    <property type="entry name" value="PMP22_Claudin"/>
    <property type="match status" value="1"/>
</dbReference>
<name>A0A6P6YF76_DERPT</name>
<comment type="subcellular location">
    <subcellularLocation>
        <location evidence="2">Cell junction</location>
    </subcellularLocation>
    <subcellularLocation>
        <location evidence="1">Membrane</location>
        <topology evidence="1">Multi-pass membrane protein</topology>
    </subcellularLocation>
</comment>
<dbReference type="GO" id="GO:0005911">
    <property type="term" value="C:cell-cell junction"/>
    <property type="evidence" value="ECO:0007669"/>
    <property type="project" value="TreeGrafter"/>
</dbReference>
<evidence type="ECO:0000256" key="7">
    <source>
        <dbReference type="ARBA" id="ARBA00023136"/>
    </source>
</evidence>
<gene>
    <name evidence="11" type="primary">LOC113797377</name>
</gene>
<sequence>MFIMNGFIPNTLNHVVGGGQQQQAPGPPPQQQPVIVMNGAIPNHLHHNQQHQNHLPNGFHHHHQQQQQQQQQQQHPVVHYVQHPNPQQQQQGQPQLIIPNGNVIHLAPSPQPPPPPLPSLQQQGEIYVQRQPRIMMVNGGISGAILPNQSQQQQQQSNIRLAPRAQQQQQRMIRLTTNGTYAATNNNNGNGNVTAIIGTNNGINGLRTPPISTTLILTKQPPPKCILCCLACFGMESLWFNPNFHFSRVIALICNILVDLLMILCLLSTNWLTTIKYRQGLWQYCIDIDSPRPLPFGLDDHDGCHWGRNAAYIKLSGFFAVACFLLAIIATILTSFGLSSRDPNKKYTFYRFALYINLGALLAIIVSLTLYPAFFYSELHHTNMVPSNRPHWYFGWAYGVGWGAAIFLIGAILLLVCDKETEEIYYQERTIVHANNGGASNHLLQHQHQHQLTNNHHHSNNHQQSIKA</sequence>
<feature type="region of interest" description="Disordered" evidence="8">
    <location>
        <begin position="14"/>
        <end position="35"/>
    </location>
</feature>
<keyword evidence="7 9" id="KW-0472">Membrane</keyword>
<feature type="transmembrane region" description="Helical" evidence="9">
    <location>
        <begin position="318"/>
        <end position="340"/>
    </location>
</feature>
<evidence type="ECO:0000313" key="10">
    <source>
        <dbReference type="Proteomes" id="UP000515146"/>
    </source>
</evidence>
<reference evidence="11" key="1">
    <citation type="submission" date="2025-08" db="UniProtKB">
        <authorList>
            <consortium name="RefSeq"/>
        </authorList>
    </citation>
    <scope>IDENTIFICATION</scope>
    <source>
        <strain evidence="11">Airmid</strain>
    </source>
</reference>
<evidence type="ECO:0000256" key="2">
    <source>
        <dbReference type="ARBA" id="ARBA00004282"/>
    </source>
</evidence>
<dbReference type="PANTHER" id="PTHR14399">
    <property type="entry name" value="P53-INDUCED PROTEIN RELATED"/>
    <property type="match status" value="1"/>
</dbReference>